<dbReference type="SUPFAM" id="SSF48150">
    <property type="entry name" value="DNA-glycosylase"/>
    <property type="match status" value="1"/>
</dbReference>
<dbReference type="InterPro" id="IPR011257">
    <property type="entry name" value="DNA_glycosylase"/>
</dbReference>
<keyword evidence="11" id="KW-1185">Reference proteome</keyword>
<keyword evidence="1 9" id="KW-0479">Metal-binding</keyword>
<dbReference type="PANTHER" id="PTHR30037">
    <property type="entry name" value="DNA-3-METHYLADENINE GLYCOSYLASE 1"/>
    <property type="match status" value="1"/>
</dbReference>
<comment type="caution">
    <text evidence="10">The sequence shown here is derived from an EMBL/GenBank/DDBJ whole genome shotgun (WGS) entry which is preliminary data.</text>
</comment>
<accession>A0A917Q1V4</accession>
<dbReference type="Proteomes" id="UP000658382">
    <property type="component" value="Unassembled WGS sequence"/>
</dbReference>
<keyword evidence="5" id="KW-0234">DNA repair</keyword>
<sequence length="187" mass="22030">MDKTRCEWVTDDPIYIEYHDHEWGRPVHDDQKLFEMLSLEGAQAGLSWITILKRRESYRKAFDHFDPEKVAYYDTDRVHKLIQDKRIIRNRQKIESVITNAMALLSIQREYGSFDHYIWQFVGGEPIVNDWAEHADVPSSTEESERMSKDLKKRGFKFVGPTICYAFMQATGMVNDHTRGCFLHPVN</sequence>
<evidence type="ECO:0000256" key="1">
    <source>
        <dbReference type="ARBA" id="ARBA00022723"/>
    </source>
</evidence>
<name>A0A917Q1V4_9BACI</name>
<dbReference type="EC" id="3.2.2.20" evidence="8"/>
<organism evidence="10 11">
    <name type="scientific">Lentibacillus kapialis</name>
    <dbReference type="NCBI Taxonomy" id="340214"/>
    <lineage>
        <taxon>Bacteria</taxon>
        <taxon>Bacillati</taxon>
        <taxon>Bacillota</taxon>
        <taxon>Bacilli</taxon>
        <taxon>Bacillales</taxon>
        <taxon>Bacillaceae</taxon>
        <taxon>Lentibacillus</taxon>
    </lineage>
</organism>
<proteinExistence type="predicted"/>
<dbReference type="Pfam" id="PF03352">
    <property type="entry name" value="Adenine_glyco"/>
    <property type="match status" value="1"/>
</dbReference>
<dbReference type="RefSeq" id="WP_188634196.1">
    <property type="nucleotide sequence ID" value="NZ_BMNQ01000078.1"/>
</dbReference>
<evidence type="ECO:0000313" key="10">
    <source>
        <dbReference type="EMBL" id="GGK07698.1"/>
    </source>
</evidence>
<evidence type="ECO:0000256" key="8">
    <source>
        <dbReference type="ARBA" id="ARBA00066766"/>
    </source>
</evidence>
<dbReference type="InterPro" id="IPR004597">
    <property type="entry name" value="Tag"/>
</dbReference>
<evidence type="ECO:0000256" key="6">
    <source>
        <dbReference type="ARBA" id="ARBA00052558"/>
    </source>
</evidence>
<evidence type="ECO:0000313" key="11">
    <source>
        <dbReference type="Proteomes" id="UP000658382"/>
    </source>
</evidence>
<dbReference type="EMBL" id="BMNQ01000078">
    <property type="protein sequence ID" value="GGK07698.1"/>
    <property type="molecule type" value="Genomic_DNA"/>
</dbReference>
<dbReference type="NCBIfam" id="TIGR00624">
    <property type="entry name" value="tag"/>
    <property type="match status" value="1"/>
</dbReference>
<comment type="catalytic activity">
    <reaction evidence="6">
        <text>Hydrolysis of alkylated DNA, releasing 3-methyladenine.</text>
        <dbReference type="EC" id="3.2.2.20"/>
    </reaction>
</comment>
<keyword evidence="3" id="KW-0378">Hydrolase</keyword>
<dbReference type="AlphaFoldDB" id="A0A917Q1V4"/>
<dbReference type="GO" id="GO:0046872">
    <property type="term" value="F:metal ion binding"/>
    <property type="evidence" value="ECO:0007669"/>
    <property type="project" value="UniProtKB-KW"/>
</dbReference>
<dbReference type="GO" id="GO:0006284">
    <property type="term" value="P:base-excision repair"/>
    <property type="evidence" value="ECO:0007669"/>
    <property type="project" value="InterPro"/>
</dbReference>
<dbReference type="PANTHER" id="PTHR30037:SF4">
    <property type="entry name" value="DNA-3-METHYLADENINE GLYCOSYLASE I"/>
    <property type="match status" value="1"/>
</dbReference>
<keyword evidence="4 9" id="KW-0862">Zinc</keyword>
<feature type="binding site" evidence="9">
    <location>
        <position position="181"/>
    </location>
    <ligand>
        <name>Zn(2+)</name>
        <dbReference type="ChEBI" id="CHEBI:29105"/>
    </ligand>
</feature>
<feature type="binding site" evidence="9">
    <location>
        <position position="177"/>
    </location>
    <ligand>
        <name>Zn(2+)</name>
        <dbReference type="ChEBI" id="CHEBI:29105"/>
    </ligand>
</feature>
<feature type="binding site" evidence="9">
    <location>
        <position position="19"/>
    </location>
    <ligand>
        <name>Zn(2+)</name>
        <dbReference type="ChEBI" id="CHEBI:29105"/>
    </ligand>
</feature>
<feature type="binding site" evidence="9">
    <location>
        <position position="6"/>
    </location>
    <ligand>
        <name>Zn(2+)</name>
        <dbReference type="ChEBI" id="CHEBI:29105"/>
    </ligand>
</feature>
<reference evidence="10" key="2">
    <citation type="submission" date="2020-09" db="EMBL/GenBank/DDBJ databases">
        <authorList>
            <person name="Sun Q."/>
            <person name="Ohkuma M."/>
        </authorList>
    </citation>
    <scope>NUCLEOTIDE SEQUENCE</scope>
    <source>
        <strain evidence="10">JCM 12580</strain>
    </source>
</reference>
<dbReference type="InterPro" id="IPR005019">
    <property type="entry name" value="Adenine_glyco"/>
</dbReference>
<comment type="function">
    <text evidence="7">Hydrolysis of the deoxyribose N-glycosidic bond to excise 3-methyladenine from the damaged DNA polymer formed by alkylation lesions.</text>
</comment>
<evidence type="ECO:0000256" key="4">
    <source>
        <dbReference type="ARBA" id="ARBA00022833"/>
    </source>
</evidence>
<gene>
    <name evidence="10" type="primary">tag</name>
    <name evidence="10" type="ORF">GCM10007063_32830</name>
</gene>
<evidence type="ECO:0000256" key="3">
    <source>
        <dbReference type="ARBA" id="ARBA00022801"/>
    </source>
</evidence>
<evidence type="ECO:0000256" key="9">
    <source>
        <dbReference type="PIRSR" id="PIRSR604597-1"/>
    </source>
</evidence>
<evidence type="ECO:0000256" key="2">
    <source>
        <dbReference type="ARBA" id="ARBA00022763"/>
    </source>
</evidence>
<protein>
    <recommendedName>
        <fullName evidence="8">DNA-3-methyladenine glycosylase I</fullName>
        <ecNumber evidence="8">3.2.2.20</ecNumber>
    </recommendedName>
</protein>
<dbReference type="FunFam" id="1.10.340.30:FF:000009">
    <property type="entry name" value="DNA-3-methyladenine glycosylase I"/>
    <property type="match status" value="1"/>
</dbReference>
<evidence type="ECO:0000256" key="5">
    <source>
        <dbReference type="ARBA" id="ARBA00023204"/>
    </source>
</evidence>
<dbReference type="Gene3D" id="1.10.340.30">
    <property type="entry name" value="Hypothetical protein, domain 2"/>
    <property type="match status" value="1"/>
</dbReference>
<reference evidence="10" key="1">
    <citation type="journal article" date="2014" name="Int. J. Syst. Evol. Microbiol.">
        <title>Complete genome sequence of Corynebacterium casei LMG S-19264T (=DSM 44701T), isolated from a smear-ripened cheese.</title>
        <authorList>
            <consortium name="US DOE Joint Genome Institute (JGI-PGF)"/>
            <person name="Walter F."/>
            <person name="Albersmeier A."/>
            <person name="Kalinowski J."/>
            <person name="Ruckert C."/>
        </authorList>
    </citation>
    <scope>NUCLEOTIDE SEQUENCE</scope>
    <source>
        <strain evidence="10">JCM 12580</strain>
    </source>
</reference>
<keyword evidence="2" id="KW-0227">DNA damage</keyword>
<dbReference type="GO" id="GO:0008725">
    <property type="term" value="F:DNA-3-methyladenine glycosylase activity"/>
    <property type="evidence" value="ECO:0007669"/>
    <property type="project" value="UniProtKB-EC"/>
</dbReference>
<evidence type="ECO:0000256" key="7">
    <source>
        <dbReference type="ARBA" id="ARBA00057608"/>
    </source>
</evidence>
<dbReference type="InterPro" id="IPR052891">
    <property type="entry name" value="DNA-3mA_glycosylase"/>
</dbReference>